<keyword evidence="2" id="KW-0808">Transferase</keyword>
<protein>
    <submittedName>
        <fullName evidence="2">Histidine kinase</fullName>
    </submittedName>
</protein>
<dbReference type="PROSITE" id="PS51833">
    <property type="entry name" value="HDOD"/>
    <property type="match status" value="1"/>
</dbReference>
<feature type="domain" description="HDOD" evidence="1">
    <location>
        <begin position="14"/>
        <end position="209"/>
    </location>
</feature>
<dbReference type="SUPFAM" id="SSF109604">
    <property type="entry name" value="HD-domain/PDEase-like"/>
    <property type="match status" value="1"/>
</dbReference>
<organism evidence="2 3">
    <name type="scientific">Pseudothauera lacus</name>
    <dbReference type="NCBI Taxonomy" id="2136175"/>
    <lineage>
        <taxon>Bacteria</taxon>
        <taxon>Pseudomonadati</taxon>
        <taxon>Pseudomonadota</taxon>
        <taxon>Betaproteobacteria</taxon>
        <taxon>Rhodocyclales</taxon>
        <taxon>Zoogloeaceae</taxon>
        <taxon>Pseudothauera</taxon>
    </lineage>
</organism>
<dbReference type="PANTHER" id="PTHR33525">
    <property type="match status" value="1"/>
</dbReference>
<dbReference type="RefSeq" id="WP_107493408.1">
    <property type="nucleotide sequence ID" value="NZ_PZKC01000006.1"/>
</dbReference>
<evidence type="ECO:0000313" key="2">
    <source>
        <dbReference type="EMBL" id="PTD96477.1"/>
    </source>
</evidence>
<dbReference type="InterPro" id="IPR052340">
    <property type="entry name" value="RNase_Y/CdgJ"/>
</dbReference>
<reference evidence="2 3" key="2">
    <citation type="submission" date="2018-04" db="EMBL/GenBank/DDBJ databases">
        <title>Thauera lacus sp. nov., isolated from an saline lake in Inner Mongolia, China.</title>
        <authorList>
            <person name="Liang Q.-Y."/>
        </authorList>
    </citation>
    <scope>NUCLEOTIDE SEQUENCE [LARGE SCALE GENOMIC DNA]</scope>
    <source>
        <strain evidence="2 3">D20</strain>
    </source>
</reference>
<sequence>MHSAQELVSQLDALASLPTVYHRIREELDSPEGSVTEVGRLVCADPALSARMLRVVNSALYGYGGQVETINRAVQILGLQQVHDLVLAMSISSVFAGIRPENMDMYRFWRGSVMCGLAARSIARGSGLPSADRMFVVGLLADIGHLAMYQLVPELAWQAQQAAVSGSEDVAAAERRIIGCDHAEVAATLADHWRLPASFATILGAQLNPRLGGESSFDAAIIHVAGRIVLADRDGEPSAAAAARIEAAVWQQLQMSPDSFGRVREDAELNLAAFVALFFPSLAAAHHHR</sequence>
<gene>
    <name evidence="2" type="ORF">C8261_09215</name>
</gene>
<evidence type="ECO:0000259" key="1">
    <source>
        <dbReference type="PROSITE" id="PS51833"/>
    </source>
</evidence>
<comment type="caution">
    <text evidence="2">The sequence shown here is derived from an EMBL/GenBank/DDBJ whole genome shotgun (WGS) entry which is preliminary data.</text>
</comment>
<dbReference type="Pfam" id="PF08668">
    <property type="entry name" value="HDOD"/>
    <property type="match status" value="1"/>
</dbReference>
<dbReference type="EMBL" id="PZKC01000006">
    <property type="protein sequence ID" value="PTD96477.1"/>
    <property type="molecule type" value="Genomic_DNA"/>
</dbReference>
<dbReference type="GO" id="GO:0016301">
    <property type="term" value="F:kinase activity"/>
    <property type="evidence" value="ECO:0007669"/>
    <property type="project" value="UniProtKB-KW"/>
</dbReference>
<dbReference type="Proteomes" id="UP000241193">
    <property type="component" value="Unassembled WGS sequence"/>
</dbReference>
<proteinExistence type="predicted"/>
<reference evidence="2 3" key="1">
    <citation type="submission" date="2018-03" db="EMBL/GenBank/DDBJ databases">
        <authorList>
            <person name="Keele B.F."/>
        </authorList>
    </citation>
    <scope>NUCLEOTIDE SEQUENCE [LARGE SCALE GENOMIC DNA]</scope>
    <source>
        <strain evidence="2 3">D20</strain>
    </source>
</reference>
<dbReference type="OrthoDB" id="9770715at2"/>
<dbReference type="PANTHER" id="PTHR33525:SF3">
    <property type="entry name" value="RIBONUCLEASE Y"/>
    <property type="match status" value="1"/>
</dbReference>
<keyword evidence="2" id="KW-0418">Kinase</keyword>
<evidence type="ECO:0000313" key="3">
    <source>
        <dbReference type="Proteomes" id="UP000241193"/>
    </source>
</evidence>
<name>A0A2T4IFE1_9RHOO</name>
<dbReference type="InterPro" id="IPR013976">
    <property type="entry name" value="HDOD"/>
</dbReference>
<keyword evidence="3" id="KW-1185">Reference proteome</keyword>
<dbReference type="Gene3D" id="1.10.3210.10">
    <property type="entry name" value="Hypothetical protein af1432"/>
    <property type="match status" value="1"/>
</dbReference>
<dbReference type="AlphaFoldDB" id="A0A2T4IFE1"/>
<accession>A0A2T4IFE1</accession>